<keyword evidence="2" id="KW-0962">Peroxisome biogenesis</keyword>
<comment type="subcellular location">
    <subcellularLocation>
        <location evidence="2">Peroxisome membrane</location>
    </subcellularLocation>
</comment>
<feature type="compositionally biased region" description="Polar residues" evidence="3">
    <location>
        <begin position="305"/>
        <end position="321"/>
    </location>
</feature>
<reference evidence="4 5" key="1">
    <citation type="submission" date="2017-03" db="EMBL/GenBank/DDBJ databases">
        <title>An alternative strategy for trypanosome survival in the mammalian bloodstream revealed through genome and transcriptome analysis of the ubiquitous bovine parasite Trypanosoma (Megatrypanum) theileri.</title>
        <authorList>
            <person name="Kelly S."/>
            <person name="Ivens A."/>
            <person name="Mott A."/>
            <person name="O'Neill E."/>
            <person name="Emms D."/>
            <person name="Macleod O."/>
            <person name="Voorheis P."/>
            <person name="Matthews J."/>
            <person name="Matthews K."/>
            <person name="Carrington M."/>
        </authorList>
    </citation>
    <scope>NUCLEOTIDE SEQUENCE [LARGE SCALE GENOMIC DNA]</scope>
    <source>
        <strain evidence="4">Edinburgh</strain>
    </source>
</reference>
<gene>
    <name evidence="4" type="ORF">TM35_000182000</name>
</gene>
<evidence type="ECO:0000256" key="1">
    <source>
        <dbReference type="ARBA" id="ARBA00009505"/>
    </source>
</evidence>
<dbReference type="InterPro" id="IPR013919">
    <property type="entry name" value="Pex16"/>
</dbReference>
<evidence type="ECO:0000313" key="5">
    <source>
        <dbReference type="Proteomes" id="UP000192257"/>
    </source>
</evidence>
<feature type="region of interest" description="Disordered" evidence="3">
    <location>
        <begin position="210"/>
        <end position="250"/>
    </location>
</feature>
<feature type="compositionally biased region" description="Low complexity" evidence="3">
    <location>
        <begin position="391"/>
        <end position="405"/>
    </location>
</feature>
<comment type="caution">
    <text evidence="4">The sequence shown here is derived from an EMBL/GenBank/DDBJ whole genome shotgun (WGS) entry which is preliminary data.</text>
</comment>
<dbReference type="EMBL" id="NBCO01000018">
    <property type="protein sequence ID" value="ORC88143.1"/>
    <property type="molecule type" value="Genomic_DNA"/>
</dbReference>
<dbReference type="PANTHER" id="PTHR13299:SF0">
    <property type="entry name" value="PEROXISOMAL MEMBRANE PROTEIN PEX16"/>
    <property type="match status" value="1"/>
</dbReference>
<protein>
    <recommendedName>
        <fullName evidence="2">Peroxisomal membrane protein PEX16</fullName>
    </recommendedName>
</protein>
<dbReference type="GO" id="GO:0005778">
    <property type="term" value="C:peroxisomal membrane"/>
    <property type="evidence" value="ECO:0007669"/>
    <property type="project" value="UniProtKB-SubCell"/>
</dbReference>
<keyword evidence="2" id="KW-0576">Peroxisome</keyword>
<evidence type="ECO:0000256" key="2">
    <source>
        <dbReference type="RuleBase" id="RU365003"/>
    </source>
</evidence>
<feature type="region of interest" description="Disordered" evidence="3">
    <location>
        <begin position="391"/>
        <end position="426"/>
    </location>
</feature>
<dbReference type="PANTHER" id="PTHR13299">
    <property type="entry name" value="PEROXISOMAL MEMBRANE PROTEIN PEX16"/>
    <property type="match status" value="1"/>
</dbReference>
<sequence length="547" mass="61284">MAGLLKSYANWVRENKENVAGIERFSHLFAMIVTDPRNLITKELAWTLVNLQSFTHTTITTNTIPGRRLRMNDYFLLLTRIIPQVECLMELVLRRYCGHRAAWNVLLALQSVKCLLNVMVHRQLFLVPWMWAALRRRLRRALRALQRTVGIARRRRLSTSNNNDNNIHHHHTGTTAATGAVGWCEKLFGKSGNNAGVVGPANTTLVIPRVAARRPHSHTSARSISDDDNNNNKDHYNYDEDDYEYDGSEGSGVRRSAALPCTALDLLGVVVDFLLLLRPLLLLIYARRVFPYGKPGIAVVPQPTTTTTKEMRSNTNVSSSDPTEKTTDVSELKEDALFILHAALKDGPSRSLMSNWGVWLSFFGFDLILSLVSRYIRRHRVPVVFIGNEENNNNNNNNAEIEGGEVPSRNGEKNGSIDHNNNNNNTVTVTTTNDNNTTTTSITGTTNNNVVLNGDGMPPLPQVPVAEVAAPVPVTSRDALRVQQALRNIGYSFLQDPFFSAVLQKFVYDHFVVGRVNRIPLVGSLIAFQVSYFLCKQHYCFMYSIGQ</sequence>
<dbReference type="AlphaFoldDB" id="A0A1X0NUI4"/>
<accession>A0A1X0NUI4</accession>
<evidence type="ECO:0000313" key="4">
    <source>
        <dbReference type="EMBL" id="ORC88143.1"/>
    </source>
</evidence>
<proteinExistence type="inferred from homology"/>
<evidence type="ECO:0000256" key="3">
    <source>
        <dbReference type="SAM" id="MobiDB-lite"/>
    </source>
</evidence>
<dbReference type="Proteomes" id="UP000192257">
    <property type="component" value="Unassembled WGS sequence"/>
</dbReference>
<dbReference type="OrthoDB" id="264787at2759"/>
<keyword evidence="5" id="KW-1185">Reference proteome</keyword>
<dbReference type="RefSeq" id="XP_028882209.1">
    <property type="nucleotide sequence ID" value="XM_029026513.1"/>
</dbReference>
<dbReference type="VEuPathDB" id="TriTrypDB:TM35_000182000"/>
<name>A0A1X0NUI4_9TRYP</name>
<dbReference type="Pfam" id="PF08610">
    <property type="entry name" value="Pex16"/>
    <property type="match status" value="1"/>
</dbReference>
<organism evidence="4 5">
    <name type="scientific">Trypanosoma theileri</name>
    <dbReference type="NCBI Taxonomy" id="67003"/>
    <lineage>
        <taxon>Eukaryota</taxon>
        <taxon>Discoba</taxon>
        <taxon>Euglenozoa</taxon>
        <taxon>Kinetoplastea</taxon>
        <taxon>Metakinetoplastina</taxon>
        <taxon>Trypanosomatida</taxon>
        <taxon>Trypanosomatidae</taxon>
        <taxon>Trypanosoma</taxon>
    </lineage>
</organism>
<comment type="similarity">
    <text evidence="1 2">Belongs to the peroxin-16 family.</text>
</comment>
<dbReference type="GO" id="GO:0007031">
    <property type="term" value="P:peroxisome organization"/>
    <property type="evidence" value="ECO:0007669"/>
    <property type="project" value="UniProtKB-KW"/>
</dbReference>
<feature type="region of interest" description="Disordered" evidence="3">
    <location>
        <begin position="305"/>
        <end position="327"/>
    </location>
</feature>
<dbReference type="GeneID" id="39986293"/>